<evidence type="ECO:0000256" key="1">
    <source>
        <dbReference type="ARBA" id="ARBA00006734"/>
    </source>
</evidence>
<comment type="similarity">
    <text evidence="1">Belongs to the protein prenyltransferase subunit alpha family.</text>
</comment>
<comment type="caution">
    <text evidence="5">The sequence shown here is derived from an EMBL/GenBank/DDBJ whole genome shotgun (WGS) entry which is preliminary data.</text>
</comment>
<dbReference type="Gene3D" id="1.25.40.120">
    <property type="entry name" value="Protein prenylyltransferase"/>
    <property type="match status" value="1"/>
</dbReference>
<dbReference type="OMA" id="CCNTEQR"/>
<evidence type="ECO:0000313" key="5">
    <source>
        <dbReference type="EMBL" id="KYR01437.1"/>
    </source>
</evidence>
<evidence type="ECO:0000313" key="6">
    <source>
        <dbReference type="Proteomes" id="UP000076078"/>
    </source>
</evidence>
<dbReference type="STRING" id="361077.A0A152A5U3"/>
<dbReference type="AlphaFoldDB" id="A0A152A5U3"/>
<gene>
    <name evidence="5" type="ORF">DLAC_01418</name>
</gene>
<accession>A0A152A5U3</accession>
<dbReference type="EMBL" id="LODT01000006">
    <property type="protein sequence ID" value="KYR01437.1"/>
    <property type="molecule type" value="Genomic_DNA"/>
</dbReference>
<evidence type="ECO:0000256" key="3">
    <source>
        <dbReference type="ARBA" id="ARBA00022679"/>
    </source>
</evidence>
<dbReference type="PANTHER" id="PTHR11129:SF3">
    <property type="entry name" value="PROTEIN PRENYLTRANSFERASE ALPHA SUBUNIT REPEAT-CONTAINING PROTEIN 1"/>
    <property type="match status" value="1"/>
</dbReference>
<dbReference type="InParanoid" id="A0A152A5U3"/>
<dbReference type="PROSITE" id="PS51147">
    <property type="entry name" value="PFTA"/>
    <property type="match status" value="2"/>
</dbReference>
<reference evidence="5 6" key="1">
    <citation type="submission" date="2015-12" db="EMBL/GenBank/DDBJ databases">
        <title>Dictyostelia acquired genes for synthesis and detection of signals that induce cell-type specialization by lateral gene transfer from prokaryotes.</title>
        <authorList>
            <person name="Gloeckner G."/>
            <person name="Schaap P."/>
        </authorList>
    </citation>
    <scope>NUCLEOTIDE SEQUENCE [LARGE SCALE GENOMIC DNA]</scope>
    <source>
        <strain evidence="5 6">TK</strain>
    </source>
</reference>
<dbReference type="InterPro" id="IPR002088">
    <property type="entry name" value="Prenyl_trans_a"/>
</dbReference>
<dbReference type="GO" id="GO:0005737">
    <property type="term" value="C:cytoplasm"/>
    <property type="evidence" value="ECO:0007669"/>
    <property type="project" value="TreeGrafter"/>
</dbReference>
<organism evidence="5 6">
    <name type="scientific">Tieghemostelium lacteum</name>
    <name type="common">Slime mold</name>
    <name type="synonym">Dictyostelium lacteum</name>
    <dbReference type="NCBI Taxonomy" id="361077"/>
    <lineage>
        <taxon>Eukaryota</taxon>
        <taxon>Amoebozoa</taxon>
        <taxon>Evosea</taxon>
        <taxon>Eumycetozoa</taxon>
        <taxon>Dictyostelia</taxon>
        <taxon>Dictyosteliales</taxon>
        <taxon>Raperosteliaceae</taxon>
        <taxon>Tieghemostelium</taxon>
    </lineage>
</organism>
<dbReference type="Proteomes" id="UP000076078">
    <property type="component" value="Unassembled WGS sequence"/>
</dbReference>
<keyword evidence="3" id="KW-0808">Transferase</keyword>
<protein>
    <submittedName>
        <fullName evidence="5">Uncharacterized protein</fullName>
    </submittedName>
</protein>
<proteinExistence type="inferred from homology"/>
<dbReference type="GO" id="GO:0008318">
    <property type="term" value="F:protein prenyltransferase activity"/>
    <property type="evidence" value="ECO:0007669"/>
    <property type="project" value="InterPro"/>
</dbReference>
<sequence length="375" mass="44663">MNGKELHQQLNELFEQNPNIDELGLISSRNSAFDSNSAFILAENNTKIGISFSCITELYSYCFNQFNIERKKFTSSHSDQILNKSLDLLTRTILFINAENITALNIRKQLILNGYNEHLKEIKLLNLIFTKHPKSGDAWTHRRWVLTNYKDSFHNKGSNSEEQTSLSIQDELKVCKRVAEIYPKNYYAWTHRFYILKNQPRDILLDDLKTIKDWINRNISDYCGYHHRYLIITTLIQNDENQNNNNNNNNQTQKEQSIDLLRNEIKMIQDLIEFYPGHESPWNYLRTLTRYYCTLDIKDKEQFLAEQFVFTQKVIQDRDSSYYDKQISYCYRYLITLIYQLGFSQSAEEKHQLLNNLKNQIPNQSEFWEYLESSK</sequence>
<dbReference type="SUPFAM" id="SSF48439">
    <property type="entry name" value="Protein prenylyltransferase"/>
    <property type="match status" value="1"/>
</dbReference>
<dbReference type="Pfam" id="PF01239">
    <property type="entry name" value="PPTA"/>
    <property type="match status" value="4"/>
</dbReference>
<evidence type="ECO:0000256" key="2">
    <source>
        <dbReference type="ARBA" id="ARBA00022602"/>
    </source>
</evidence>
<dbReference type="OrthoDB" id="1924260at2759"/>
<keyword evidence="4" id="KW-0677">Repeat</keyword>
<keyword evidence="2" id="KW-0637">Prenyltransferase</keyword>
<dbReference type="PANTHER" id="PTHR11129">
    <property type="entry name" value="PROTEIN FARNESYLTRANSFERASE ALPHA SUBUNIT/RAB GERANYLGERANYL TRANSFERASE ALPHA SUBUNIT"/>
    <property type="match status" value="1"/>
</dbReference>
<keyword evidence="6" id="KW-1185">Reference proteome</keyword>
<name>A0A152A5U3_TIELA</name>
<dbReference type="FunCoup" id="A0A152A5U3">
    <property type="interactions" value="136"/>
</dbReference>
<evidence type="ECO:0000256" key="4">
    <source>
        <dbReference type="ARBA" id="ARBA00022737"/>
    </source>
</evidence>